<accession>A0AAV4HMJ9</accession>
<sequence length="129" mass="14846">MMQAVHKGNHPDISSAFFLPMVDMKPSDMTSQYSTLFFVTKGAFIHDSTPVLTFDQRIWWKAKMIVTSEPEDSRMRSMVLRLGPFYVEISFLGYIGRLLVSNGYREMLEITYAFTLSCILSKERQCLGN</sequence>
<dbReference type="Proteomes" id="UP000762676">
    <property type="component" value="Unassembled WGS sequence"/>
</dbReference>
<comment type="caution">
    <text evidence="1">The sequence shown here is derived from an EMBL/GenBank/DDBJ whole genome shotgun (WGS) entry which is preliminary data.</text>
</comment>
<proteinExistence type="predicted"/>
<evidence type="ECO:0000313" key="1">
    <source>
        <dbReference type="EMBL" id="GFR99116.1"/>
    </source>
</evidence>
<keyword evidence="2" id="KW-1185">Reference proteome</keyword>
<dbReference type="AlphaFoldDB" id="A0AAV4HMJ9"/>
<name>A0AAV4HMJ9_9GAST</name>
<reference evidence="1 2" key="1">
    <citation type="journal article" date="2021" name="Elife">
        <title>Chloroplast acquisition without the gene transfer in kleptoplastic sea slugs, Plakobranchus ocellatus.</title>
        <authorList>
            <person name="Maeda T."/>
            <person name="Takahashi S."/>
            <person name="Yoshida T."/>
            <person name="Shimamura S."/>
            <person name="Takaki Y."/>
            <person name="Nagai Y."/>
            <person name="Toyoda A."/>
            <person name="Suzuki Y."/>
            <person name="Arimoto A."/>
            <person name="Ishii H."/>
            <person name="Satoh N."/>
            <person name="Nishiyama T."/>
            <person name="Hasebe M."/>
            <person name="Maruyama T."/>
            <person name="Minagawa J."/>
            <person name="Obokata J."/>
            <person name="Shigenobu S."/>
        </authorList>
    </citation>
    <scope>NUCLEOTIDE SEQUENCE [LARGE SCALE GENOMIC DNA]</scope>
</reference>
<gene>
    <name evidence="1" type="ORF">ElyMa_002784900</name>
</gene>
<dbReference type="EMBL" id="BMAT01005742">
    <property type="protein sequence ID" value="GFR99116.1"/>
    <property type="molecule type" value="Genomic_DNA"/>
</dbReference>
<organism evidence="1 2">
    <name type="scientific">Elysia marginata</name>
    <dbReference type="NCBI Taxonomy" id="1093978"/>
    <lineage>
        <taxon>Eukaryota</taxon>
        <taxon>Metazoa</taxon>
        <taxon>Spiralia</taxon>
        <taxon>Lophotrochozoa</taxon>
        <taxon>Mollusca</taxon>
        <taxon>Gastropoda</taxon>
        <taxon>Heterobranchia</taxon>
        <taxon>Euthyneura</taxon>
        <taxon>Panpulmonata</taxon>
        <taxon>Sacoglossa</taxon>
        <taxon>Placobranchoidea</taxon>
        <taxon>Plakobranchidae</taxon>
        <taxon>Elysia</taxon>
    </lineage>
</organism>
<protein>
    <submittedName>
        <fullName evidence="1">TGF beta-inducible nuclear protein</fullName>
    </submittedName>
</protein>
<evidence type="ECO:0000313" key="2">
    <source>
        <dbReference type="Proteomes" id="UP000762676"/>
    </source>
</evidence>